<evidence type="ECO:0000256" key="1">
    <source>
        <dbReference type="ARBA" id="ARBA00004442"/>
    </source>
</evidence>
<evidence type="ECO:0000256" key="2">
    <source>
        <dbReference type="ARBA" id="ARBA00023136"/>
    </source>
</evidence>
<comment type="subcellular location">
    <subcellularLocation>
        <location evidence="1">Cell outer membrane</location>
    </subcellularLocation>
</comment>
<accession>A0A411PFA9</accession>
<evidence type="ECO:0000256" key="4">
    <source>
        <dbReference type="SAM" id="SignalP"/>
    </source>
</evidence>
<protein>
    <submittedName>
        <fullName evidence="5">Uncharacterized protein</fullName>
    </submittedName>
</protein>
<dbReference type="GO" id="GO:0009279">
    <property type="term" value="C:cell outer membrane"/>
    <property type="evidence" value="ECO:0007669"/>
    <property type="project" value="UniProtKB-SubCell"/>
</dbReference>
<dbReference type="SUPFAM" id="SSF56935">
    <property type="entry name" value="Porins"/>
    <property type="match status" value="1"/>
</dbReference>
<keyword evidence="4" id="KW-0732">Signal</keyword>
<dbReference type="AlphaFoldDB" id="A0A411PFA9"/>
<dbReference type="Gene3D" id="2.40.170.20">
    <property type="entry name" value="TonB-dependent receptor, beta-barrel domain"/>
    <property type="match status" value="1"/>
</dbReference>
<dbReference type="KEGG" id="smai:EXU30_05910"/>
<reference evidence="5 6" key="1">
    <citation type="submission" date="2019-02" db="EMBL/GenBank/DDBJ databases">
        <title>Shewanella sp. D4-2 isolated from Dokdo Island.</title>
        <authorList>
            <person name="Baek K."/>
        </authorList>
    </citation>
    <scope>NUCLEOTIDE SEQUENCE [LARGE SCALE GENOMIC DNA]</scope>
    <source>
        <strain evidence="5 6">D4-2</strain>
    </source>
</reference>
<evidence type="ECO:0000256" key="3">
    <source>
        <dbReference type="ARBA" id="ARBA00023237"/>
    </source>
</evidence>
<dbReference type="Proteomes" id="UP000291106">
    <property type="component" value="Chromosome"/>
</dbReference>
<feature type="chain" id="PRO_5019288089" evidence="4">
    <location>
        <begin position="39"/>
        <end position="137"/>
    </location>
</feature>
<sequence>MKLNKISHALKGQGKSWQPRTAILLIALASALSSNAVADNTQTDIEVAAVTEQDASYLDFTASYKLTDYLSFSLKALNLLDEPQVMTRGNSTAIADYSRSGPKFFLGAKAKFQAICLTNNVDKGTLTVSCVFQHITL</sequence>
<name>A0A411PFA9_9GAMM</name>
<keyword evidence="3" id="KW-0998">Cell outer membrane</keyword>
<dbReference type="InterPro" id="IPR036942">
    <property type="entry name" value="Beta-barrel_TonB_sf"/>
</dbReference>
<keyword evidence="6" id="KW-1185">Reference proteome</keyword>
<keyword evidence="2" id="KW-0472">Membrane</keyword>
<dbReference type="RefSeq" id="WP_130598263.1">
    <property type="nucleotide sequence ID" value="NZ_CP036200.1"/>
</dbReference>
<gene>
    <name evidence="5" type="ORF">EXU30_05910</name>
</gene>
<evidence type="ECO:0000313" key="6">
    <source>
        <dbReference type="Proteomes" id="UP000291106"/>
    </source>
</evidence>
<dbReference type="EMBL" id="CP036200">
    <property type="protein sequence ID" value="QBF82286.1"/>
    <property type="molecule type" value="Genomic_DNA"/>
</dbReference>
<feature type="signal peptide" evidence="4">
    <location>
        <begin position="1"/>
        <end position="38"/>
    </location>
</feature>
<organism evidence="5 6">
    <name type="scientific">Shewanella maritima</name>
    <dbReference type="NCBI Taxonomy" id="2520507"/>
    <lineage>
        <taxon>Bacteria</taxon>
        <taxon>Pseudomonadati</taxon>
        <taxon>Pseudomonadota</taxon>
        <taxon>Gammaproteobacteria</taxon>
        <taxon>Alteromonadales</taxon>
        <taxon>Shewanellaceae</taxon>
        <taxon>Shewanella</taxon>
    </lineage>
</organism>
<dbReference type="OrthoDB" id="6272768at2"/>
<evidence type="ECO:0000313" key="5">
    <source>
        <dbReference type="EMBL" id="QBF82286.1"/>
    </source>
</evidence>
<proteinExistence type="predicted"/>